<feature type="compositionally biased region" description="Basic residues" evidence="1">
    <location>
        <begin position="1"/>
        <end position="20"/>
    </location>
</feature>
<reference evidence="2" key="1">
    <citation type="submission" date="2021-07" db="EMBL/GenBank/DDBJ databases">
        <title>Communication and adaptive evolution of viruses within giant pandas and their associated organisms in a local ecological environment.</title>
        <authorList>
            <person name="Zhao M."/>
            <person name="Liu S."/>
            <person name="Zhang W."/>
        </authorList>
    </citation>
    <scope>NUCLEOTIDE SEQUENCE</scope>
    <source>
        <strain evidence="2">Rpf280cress03-12</strain>
    </source>
</reference>
<organism evidence="2">
    <name type="scientific">Red panda feces-associated circular DNA virus 19</name>
    <dbReference type="NCBI Taxonomy" id="2863972"/>
    <lineage>
        <taxon>Viruses</taxon>
        <taxon>Monodnaviria</taxon>
        <taxon>Shotokuvirae</taxon>
        <taxon>Cressdnaviricota</taxon>
    </lineage>
</organism>
<accession>A0A8K1HHY7</accession>
<dbReference type="InterPro" id="IPR029053">
    <property type="entry name" value="Viral_coat"/>
</dbReference>
<proteinExistence type="predicted"/>
<sequence length="304" mass="33567">MPPLKRKSTKFSRKAAKFRKANSGARRGVRRTPKYGNFIPGYDRVGGLYKLHGLTRRGGELKYCDKSWSLDSENKGLNRDDAAQIQWTNAAGAVSPDTMVSNTWYIAQSLVTLKQGQGPSDRIGRKTTLKSITSKMGISITTNTHGPLDYWCRVLYILDKQCNGGIVEAADVFEPVTKGQDALVEGGNLILATLPNMGNSQRFVTLRDDVFKITKNFMKQDGQVAADQPFVYSGTYSAFREVWIPCNHEIEQVGPGAQISGIKSNNIICLVSVCGMPITQADAGTESMDNIKIWGNVRSRYDDN</sequence>
<protein>
    <submittedName>
        <fullName evidence="2">Capsid protein</fullName>
    </submittedName>
</protein>
<dbReference type="EMBL" id="MZ556189">
    <property type="protein sequence ID" value="UBJ25917.1"/>
    <property type="molecule type" value="Genomic_DNA"/>
</dbReference>
<dbReference type="Gene3D" id="2.60.120.20">
    <property type="match status" value="1"/>
</dbReference>
<evidence type="ECO:0000256" key="1">
    <source>
        <dbReference type="SAM" id="MobiDB-lite"/>
    </source>
</evidence>
<evidence type="ECO:0000313" key="2">
    <source>
        <dbReference type="EMBL" id="UBJ25917.1"/>
    </source>
</evidence>
<feature type="region of interest" description="Disordered" evidence="1">
    <location>
        <begin position="1"/>
        <end position="32"/>
    </location>
</feature>
<name>A0A8K1HHY7_9VIRU</name>